<evidence type="ECO:0000313" key="2">
    <source>
        <dbReference type="EMBL" id="MQT49429.1"/>
    </source>
</evidence>
<dbReference type="RefSeq" id="WP_153331076.1">
    <property type="nucleotide sequence ID" value="NZ_WIWI01000235.1"/>
</dbReference>
<keyword evidence="1" id="KW-1133">Transmembrane helix</keyword>
<proteinExistence type="predicted"/>
<evidence type="ECO:0000313" key="5">
    <source>
        <dbReference type="Proteomes" id="UP000489190"/>
    </source>
</evidence>
<evidence type="ECO:0000313" key="3">
    <source>
        <dbReference type="EMBL" id="MQT92927.1"/>
    </source>
</evidence>
<evidence type="ECO:0000256" key="1">
    <source>
        <dbReference type="SAM" id="Phobius"/>
    </source>
</evidence>
<sequence length="122" mass="12233">MSSYAGRSSLKRSAINSIGSALFILLGAVAPAYGAALCNGGPALLGGVTCDMLPIGGGSALCLFIGVDKNANGRVEGGTSDTCILIDASNKQRPGYSCTLACKNTNGCSRPQCLSLKKSGSK</sequence>
<gene>
    <name evidence="3" type="ORF">GHO39_28095</name>
    <name evidence="2" type="ORF">GHO40_22270</name>
</gene>
<dbReference type="AlphaFoldDB" id="A0A6A7YEA9"/>
<dbReference type="EMBL" id="WIWJ01000054">
    <property type="protein sequence ID" value="MQT49429.1"/>
    <property type="molecule type" value="Genomic_DNA"/>
</dbReference>
<protein>
    <submittedName>
        <fullName evidence="3">Uncharacterized protein</fullName>
    </submittedName>
</protein>
<dbReference type="EMBL" id="WIWI01000235">
    <property type="protein sequence ID" value="MQT92927.1"/>
    <property type="molecule type" value="Genomic_DNA"/>
</dbReference>
<name>A0A6A7YEA9_9PSED</name>
<dbReference type="Proteomes" id="UP000489190">
    <property type="component" value="Unassembled WGS sequence"/>
</dbReference>
<feature type="transmembrane region" description="Helical" evidence="1">
    <location>
        <begin position="44"/>
        <end position="67"/>
    </location>
</feature>
<accession>A0A6A7YEA9</accession>
<dbReference type="Proteomes" id="UP000441404">
    <property type="component" value="Unassembled WGS sequence"/>
</dbReference>
<organism evidence="3 5">
    <name type="scientific">Pseudomonas helleri</name>
    <dbReference type="NCBI Taxonomy" id="1608996"/>
    <lineage>
        <taxon>Bacteria</taxon>
        <taxon>Pseudomonadati</taxon>
        <taxon>Pseudomonadota</taxon>
        <taxon>Gammaproteobacteria</taxon>
        <taxon>Pseudomonadales</taxon>
        <taxon>Pseudomonadaceae</taxon>
        <taxon>Pseudomonas</taxon>
    </lineage>
</organism>
<keyword evidence="1" id="KW-0812">Transmembrane</keyword>
<evidence type="ECO:0000313" key="4">
    <source>
        <dbReference type="Proteomes" id="UP000441404"/>
    </source>
</evidence>
<keyword evidence="1" id="KW-0472">Membrane</keyword>
<reference evidence="4 5" key="1">
    <citation type="submission" date="2019-10" db="EMBL/GenBank/DDBJ databases">
        <title>Evaluation of single-gene subtyping targets for Pseudomonas.</title>
        <authorList>
            <person name="Reichler S.J."/>
            <person name="Orsi R.H."/>
            <person name="Wiedmann M."/>
            <person name="Martin N.H."/>
            <person name="Murphy S.I."/>
        </authorList>
    </citation>
    <scope>NUCLEOTIDE SEQUENCE [LARGE SCALE GENOMIC DNA]</scope>
    <source>
        <strain evidence="3 5">FSL R10-3254</strain>
        <strain evidence="2 4">FSL R10-3257</strain>
    </source>
</reference>
<comment type="caution">
    <text evidence="3">The sequence shown here is derived from an EMBL/GenBank/DDBJ whole genome shotgun (WGS) entry which is preliminary data.</text>
</comment>